<protein>
    <submittedName>
        <fullName evidence="3">Helix-turn-helix domain protein</fullName>
    </submittedName>
</protein>
<evidence type="ECO:0000256" key="1">
    <source>
        <dbReference type="ARBA" id="ARBA00008720"/>
    </source>
</evidence>
<evidence type="ECO:0000256" key="2">
    <source>
        <dbReference type="ARBA" id="ARBA00024764"/>
    </source>
</evidence>
<evidence type="ECO:0000313" key="3">
    <source>
        <dbReference type="EMBL" id="DAG00004.1"/>
    </source>
</evidence>
<dbReference type="InterPro" id="IPR013324">
    <property type="entry name" value="RNA_pol_sigma_r3/r4-like"/>
</dbReference>
<comment type="function">
    <text evidence="2">Might take part in the signal recognition particle (SRP) pathway. This is inferred from the conservation of its genetic proximity to ftsY/ffh. May be a regulatory protein.</text>
</comment>
<dbReference type="SUPFAM" id="SSF88659">
    <property type="entry name" value="Sigma3 and sigma4 domains of RNA polymerase sigma factors"/>
    <property type="match status" value="1"/>
</dbReference>
<comment type="similarity">
    <text evidence="1">Belongs to the UPF0122 family.</text>
</comment>
<accession>A0A8S5UZY2</accession>
<dbReference type="InterPro" id="IPR036388">
    <property type="entry name" value="WH-like_DNA-bd_sf"/>
</dbReference>
<dbReference type="InterPro" id="IPR007394">
    <property type="entry name" value="UPF0122"/>
</dbReference>
<reference evidence="3" key="1">
    <citation type="journal article" date="2021" name="Proc. Natl. Acad. Sci. U.S.A.">
        <title>A Catalog of Tens of Thousands of Viruses from Human Metagenomes Reveals Hidden Associations with Chronic Diseases.</title>
        <authorList>
            <person name="Tisza M.J."/>
            <person name="Buck C.B."/>
        </authorList>
    </citation>
    <scope>NUCLEOTIDE SEQUENCE</scope>
    <source>
        <strain evidence="3">CtBeL15</strain>
    </source>
</reference>
<name>A0A8S5UZY2_9CAUD</name>
<dbReference type="EMBL" id="BK016176">
    <property type="protein sequence ID" value="DAG00004.1"/>
    <property type="molecule type" value="Genomic_DNA"/>
</dbReference>
<proteinExistence type="inferred from homology"/>
<organism evidence="3">
    <name type="scientific">Siphoviridae sp. ctBeL15</name>
    <dbReference type="NCBI Taxonomy" id="2825374"/>
    <lineage>
        <taxon>Viruses</taxon>
        <taxon>Duplodnaviria</taxon>
        <taxon>Heunggongvirae</taxon>
        <taxon>Uroviricota</taxon>
        <taxon>Caudoviricetes</taxon>
    </lineage>
</organism>
<dbReference type="Pfam" id="PF04297">
    <property type="entry name" value="UPF0122"/>
    <property type="match status" value="1"/>
</dbReference>
<sequence length="102" mass="11592">MTMRRMGDVATDVLLDEVLGGKVDEMLLDRDANLGALLRLRRHFPKAAMKLTDEQWVYLSEMYEGGMTVTEVAALHDVNKSTVSRSVNRAKQTLQDYLQFCL</sequence>
<dbReference type="GO" id="GO:0003700">
    <property type="term" value="F:DNA-binding transcription factor activity"/>
    <property type="evidence" value="ECO:0007669"/>
    <property type="project" value="InterPro"/>
</dbReference>
<dbReference type="Gene3D" id="1.10.10.10">
    <property type="entry name" value="Winged helix-like DNA-binding domain superfamily/Winged helix DNA-binding domain"/>
    <property type="match status" value="1"/>
</dbReference>